<evidence type="ECO:0000259" key="6">
    <source>
        <dbReference type="PROSITE" id="PS51504"/>
    </source>
</evidence>
<dbReference type="SMART" id="SM00384">
    <property type="entry name" value="AT_hook"/>
    <property type="match status" value="3"/>
</dbReference>
<protein>
    <recommendedName>
        <fullName evidence="6">H15 domain-containing protein</fullName>
    </recommendedName>
</protein>
<feature type="region of interest" description="Disordered" evidence="5">
    <location>
        <begin position="93"/>
        <end position="174"/>
    </location>
</feature>
<dbReference type="PANTHER" id="PTHR11467">
    <property type="entry name" value="HISTONE H1"/>
    <property type="match status" value="1"/>
</dbReference>
<sequence length="174" mass="18644">MEMRCSKFEIMPGTPASMATEELSKPSFLPPYPQMIMEAIAAVKEADGANKSTISQYIEAKYGELGAPHAELLNHHLTAMKDSNEILFVKDNYLLPTSDGPVKRGRGRPPKAKEGPPPAGANVAPPRPRGRPKKDPNAPPAPKKAKTAAVAAPPSGRPRGRPRKVQPLQNGVEA</sequence>
<proteinExistence type="predicted"/>
<dbReference type="Proteomes" id="UP000298416">
    <property type="component" value="Unassembled WGS sequence"/>
</dbReference>
<dbReference type="SMART" id="SM00526">
    <property type="entry name" value="H15"/>
    <property type="match status" value="1"/>
</dbReference>
<dbReference type="GO" id="GO:0003690">
    <property type="term" value="F:double-stranded DNA binding"/>
    <property type="evidence" value="ECO:0007669"/>
    <property type="project" value="TreeGrafter"/>
</dbReference>
<dbReference type="PRINTS" id="PR00929">
    <property type="entry name" value="ATHOOK"/>
</dbReference>
<dbReference type="Gene3D" id="1.10.10.10">
    <property type="entry name" value="Winged helix-like DNA-binding domain superfamily/Winged helix DNA-binding domain"/>
    <property type="match status" value="1"/>
</dbReference>
<gene>
    <name evidence="7" type="ORF">SASPL_152786</name>
</gene>
<comment type="subcellular location">
    <subcellularLocation>
        <location evidence="1">Nucleus</location>
    </subcellularLocation>
</comment>
<dbReference type="Pfam" id="PF00538">
    <property type="entry name" value="Linker_histone"/>
    <property type="match status" value="1"/>
</dbReference>
<dbReference type="PROSITE" id="PS51504">
    <property type="entry name" value="H15"/>
    <property type="match status" value="1"/>
</dbReference>
<dbReference type="GO" id="GO:0031492">
    <property type="term" value="F:nucleosomal DNA binding"/>
    <property type="evidence" value="ECO:0007669"/>
    <property type="project" value="TreeGrafter"/>
</dbReference>
<evidence type="ECO:0000313" key="8">
    <source>
        <dbReference type="Proteomes" id="UP000298416"/>
    </source>
</evidence>
<dbReference type="GO" id="GO:0006355">
    <property type="term" value="P:regulation of DNA-templated transcription"/>
    <property type="evidence" value="ECO:0007669"/>
    <property type="project" value="InterPro"/>
</dbReference>
<evidence type="ECO:0000256" key="1">
    <source>
        <dbReference type="ARBA" id="ARBA00004123"/>
    </source>
</evidence>
<dbReference type="InterPro" id="IPR000116">
    <property type="entry name" value="HMGA"/>
</dbReference>
<keyword evidence="4" id="KW-0539">Nucleus</keyword>
<evidence type="ECO:0000256" key="2">
    <source>
        <dbReference type="ARBA" id="ARBA00022737"/>
    </source>
</evidence>
<reference evidence="7" key="1">
    <citation type="submission" date="2018-01" db="EMBL/GenBank/DDBJ databases">
        <authorList>
            <person name="Mao J.F."/>
        </authorList>
    </citation>
    <scope>NUCLEOTIDE SEQUENCE</scope>
    <source>
        <strain evidence="7">Huo1</strain>
        <tissue evidence="7">Leaf</tissue>
    </source>
</reference>
<dbReference type="EMBL" id="PNBA02000021">
    <property type="protein sequence ID" value="KAG6387594.1"/>
    <property type="molecule type" value="Genomic_DNA"/>
</dbReference>
<evidence type="ECO:0000313" key="7">
    <source>
        <dbReference type="EMBL" id="KAG6387594.1"/>
    </source>
</evidence>
<dbReference type="InterPro" id="IPR036388">
    <property type="entry name" value="WH-like_DNA-bd_sf"/>
</dbReference>
<evidence type="ECO:0000256" key="4">
    <source>
        <dbReference type="ARBA" id="ARBA00023242"/>
    </source>
</evidence>
<dbReference type="SUPFAM" id="SSF46785">
    <property type="entry name" value="Winged helix' DNA-binding domain"/>
    <property type="match status" value="1"/>
</dbReference>
<comment type="caution">
    <text evidence="7">The sequence shown here is derived from an EMBL/GenBank/DDBJ whole genome shotgun (WGS) entry which is preliminary data.</text>
</comment>
<accession>A0A8X8W4A6</accession>
<dbReference type="InterPro" id="IPR036390">
    <property type="entry name" value="WH_DNA-bd_sf"/>
</dbReference>
<dbReference type="GO" id="GO:0006334">
    <property type="term" value="P:nucleosome assembly"/>
    <property type="evidence" value="ECO:0007669"/>
    <property type="project" value="InterPro"/>
</dbReference>
<feature type="domain" description="H15" evidence="6">
    <location>
        <begin position="28"/>
        <end position="97"/>
    </location>
</feature>
<dbReference type="GO" id="GO:0045910">
    <property type="term" value="P:negative regulation of DNA recombination"/>
    <property type="evidence" value="ECO:0007669"/>
    <property type="project" value="TreeGrafter"/>
</dbReference>
<dbReference type="GO" id="GO:0000786">
    <property type="term" value="C:nucleosome"/>
    <property type="evidence" value="ECO:0007669"/>
    <property type="project" value="InterPro"/>
</dbReference>
<dbReference type="InterPro" id="IPR005818">
    <property type="entry name" value="Histone_H1/H5_H15"/>
</dbReference>
<evidence type="ECO:0000256" key="3">
    <source>
        <dbReference type="ARBA" id="ARBA00023125"/>
    </source>
</evidence>
<organism evidence="7">
    <name type="scientific">Salvia splendens</name>
    <name type="common">Scarlet sage</name>
    <dbReference type="NCBI Taxonomy" id="180675"/>
    <lineage>
        <taxon>Eukaryota</taxon>
        <taxon>Viridiplantae</taxon>
        <taxon>Streptophyta</taxon>
        <taxon>Embryophyta</taxon>
        <taxon>Tracheophyta</taxon>
        <taxon>Spermatophyta</taxon>
        <taxon>Magnoliopsida</taxon>
        <taxon>eudicotyledons</taxon>
        <taxon>Gunneridae</taxon>
        <taxon>Pentapetalae</taxon>
        <taxon>asterids</taxon>
        <taxon>lamiids</taxon>
        <taxon>Lamiales</taxon>
        <taxon>Lamiaceae</taxon>
        <taxon>Nepetoideae</taxon>
        <taxon>Mentheae</taxon>
        <taxon>Salviinae</taxon>
        <taxon>Salvia</taxon>
        <taxon>Salvia subgen. Calosphace</taxon>
        <taxon>core Calosphace</taxon>
    </lineage>
</organism>
<dbReference type="GO" id="GO:0030261">
    <property type="term" value="P:chromosome condensation"/>
    <property type="evidence" value="ECO:0007669"/>
    <property type="project" value="TreeGrafter"/>
</dbReference>
<keyword evidence="3" id="KW-0238">DNA-binding</keyword>
<dbReference type="Pfam" id="PF02178">
    <property type="entry name" value="AT_hook"/>
    <property type="match status" value="3"/>
</dbReference>
<keyword evidence="2" id="KW-0677">Repeat</keyword>
<dbReference type="PRINTS" id="PR00930">
    <property type="entry name" value="HIGHMOBLTYIY"/>
</dbReference>
<dbReference type="PANTHER" id="PTHR11467:SF162">
    <property type="entry name" value="HMG-Y-RELATED PROTEIN A"/>
    <property type="match status" value="1"/>
</dbReference>
<evidence type="ECO:0000256" key="5">
    <source>
        <dbReference type="SAM" id="MobiDB-lite"/>
    </source>
</evidence>
<dbReference type="AlphaFoldDB" id="A0A8X8W4A6"/>
<dbReference type="InterPro" id="IPR017956">
    <property type="entry name" value="AT_hook_DNA-bd_motif"/>
</dbReference>
<keyword evidence="8" id="KW-1185">Reference proteome</keyword>
<reference evidence="7" key="2">
    <citation type="submission" date="2020-08" db="EMBL/GenBank/DDBJ databases">
        <title>Plant Genome Project.</title>
        <authorList>
            <person name="Zhang R.-G."/>
        </authorList>
    </citation>
    <scope>NUCLEOTIDE SEQUENCE</scope>
    <source>
        <strain evidence="7">Huo1</strain>
        <tissue evidence="7">Leaf</tissue>
    </source>
</reference>
<dbReference type="GO" id="GO:0005730">
    <property type="term" value="C:nucleolus"/>
    <property type="evidence" value="ECO:0007669"/>
    <property type="project" value="TreeGrafter"/>
</dbReference>
<name>A0A8X8W4A6_SALSN</name>